<gene>
    <name evidence="1" type="ORF">EQ811_17075</name>
</gene>
<dbReference type="EMBL" id="SCHC01000864">
    <property type="protein sequence ID" value="TBW67626.1"/>
    <property type="molecule type" value="Genomic_DNA"/>
</dbReference>
<organism evidence="1 2">
    <name type="scientific">Staphylococcus capitis</name>
    <dbReference type="NCBI Taxonomy" id="29388"/>
    <lineage>
        <taxon>Bacteria</taxon>
        <taxon>Bacillati</taxon>
        <taxon>Bacillota</taxon>
        <taxon>Bacilli</taxon>
        <taxon>Bacillales</taxon>
        <taxon>Staphylococcaceae</taxon>
        <taxon>Staphylococcus</taxon>
    </lineage>
</organism>
<dbReference type="Proteomes" id="UP000291949">
    <property type="component" value="Unassembled WGS sequence"/>
</dbReference>
<protein>
    <submittedName>
        <fullName evidence="1">ABC transporter substrate-binding protein</fullName>
    </submittedName>
</protein>
<proteinExistence type="predicted"/>
<comment type="caution">
    <text evidence="1">The sequence shown here is derived from an EMBL/GenBank/DDBJ whole genome shotgun (WGS) entry which is preliminary data.</text>
</comment>
<reference evidence="1 2" key="1">
    <citation type="journal article" date="2019" name="Sci. Transl. Med.">
        <title>Quorum sensing between bacterial species on the skin protects against epidermal injury in atopic dermatitis.</title>
        <authorList>
            <person name="Williams M.R."/>
        </authorList>
    </citation>
    <scope>NUCLEOTIDE SEQUENCE [LARGE SCALE GENOMIC DNA]</scope>
    <source>
        <strain evidence="1 2">H8</strain>
    </source>
</reference>
<feature type="non-terminal residue" evidence="1">
    <location>
        <position position="1"/>
    </location>
</feature>
<name>A0A7Z7YRQ7_STACP</name>
<dbReference type="AlphaFoldDB" id="A0A7Z7YRQ7"/>
<accession>A0A7Z7YRQ7</accession>
<sequence length="61" mass="7241">SNQLNKDTIEATAKCFTNDLSMSSDYYNDLQLWPKEVNDIKDTINPTLYFTNQLLFRRYTK</sequence>
<evidence type="ECO:0000313" key="2">
    <source>
        <dbReference type="Proteomes" id="UP000291949"/>
    </source>
</evidence>
<evidence type="ECO:0000313" key="1">
    <source>
        <dbReference type="EMBL" id="TBW67626.1"/>
    </source>
</evidence>